<evidence type="ECO:0000313" key="3">
    <source>
        <dbReference type="Proteomes" id="UP001163046"/>
    </source>
</evidence>
<feature type="region of interest" description="Disordered" evidence="1">
    <location>
        <begin position="13"/>
        <end position="32"/>
    </location>
</feature>
<feature type="region of interest" description="Disordered" evidence="1">
    <location>
        <begin position="37"/>
        <end position="61"/>
    </location>
</feature>
<feature type="non-terminal residue" evidence="2">
    <location>
        <position position="1"/>
    </location>
</feature>
<keyword evidence="3" id="KW-1185">Reference proteome</keyword>
<name>A0A9W9YN12_9CNID</name>
<protein>
    <submittedName>
        <fullName evidence="2">Uncharacterized protein</fullName>
    </submittedName>
</protein>
<evidence type="ECO:0000256" key="1">
    <source>
        <dbReference type="SAM" id="MobiDB-lite"/>
    </source>
</evidence>
<accession>A0A9W9YN12</accession>
<proteinExistence type="predicted"/>
<feature type="compositionally biased region" description="Basic and acidic residues" evidence="1">
    <location>
        <begin position="18"/>
        <end position="32"/>
    </location>
</feature>
<dbReference type="Proteomes" id="UP001163046">
    <property type="component" value="Unassembled WGS sequence"/>
</dbReference>
<sequence length="61" mass="6785">KISKLTADLEAVSSFHGSGKERGQHSEPFLEAKRCRNRQTQRTHKVGAIFKGAVSPRFTTT</sequence>
<dbReference type="EMBL" id="MU827332">
    <property type="protein sequence ID" value="KAJ7354862.1"/>
    <property type="molecule type" value="Genomic_DNA"/>
</dbReference>
<reference evidence="2" key="1">
    <citation type="submission" date="2023-01" db="EMBL/GenBank/DDBJ databases">
        <title>Genome assembly of the deep-sea coral Lophelia pertusa.</title>
        <authorList>
            <person name="Herrera S."/>
            <person name="Cordes E."/>
        </authorList>
    </citation>
    <scope>NUCLEOTIDE SEQUENCE</scope>
    <source>
        <strain evidence="2">USNM1676648</strain>
        <tissue evidence="2">Polyp</tissue>
    </source>
</reference>
<gene>
    <name evidence="2" type="ORF">OS493_029869</name>
</gene>
<dbReference type="AlphaFoldDB" id="A0A9W9YN12"/>
<evidence type="ECO:0000313" key="2">
    <source>
        <dbReference type="EMBL" id="KAJ7354862.1"/>
    </source>
</evidence>
<organism evidence="2 3">
    <name type="scientific">Desmophyllum pertusum</name>
    <dbReference type="NCBI Taxonomy" id="174260"/>
    <lineage>
        <taxon>Eukaryota</taxon>
        <taxon>Metazoa</taxon>
        <taxon>Cnidaria</taxon>
        <taxon>Anthozoa</taxon>
        <taxon>Hexacorallia</taxon>
        <taxon>Scleractinia</taxon>
        <taxon>Caryophylliina</taxon>
        <taxon>Caryophylliidae</taxon>
        <taxon>Desmophyllum</taxon>
    </lineage>
</organism>
<comment type="caution">
    <text evidence="2">The sequence shown here is derived from an EMBL/GenBank/DDBJ whole genome shotgun (WGS) entry which is preliminary data.</text>
</comment>